<feature type="region of interest" description="Disordered" evidence="1">
    <location>
        <begin position="27"/>
        <end position="61"/>
    </location>
</feature>
<sequence length="61" mass="7511">MTYQTTYSGPERRIEQRRKIVDRRELIRFEPDKEPRRKGHGRRKGEMNDPWNRLDKLEKGV</sequence>
<keyword evidence="3" id="KW-1185">Reference proteome</keyword>
<dbReference type="AlphaFoldDB" id="A0A7Z0VJ92"/>
<protein>
    <submittedName>
        <fullName evidence="2">Uncharacterized protein</fullName>
    </submittedName>
</protein>
<evidence type="ECO:0000256" key="1">
    <source>
        <dbReference type="SAM" id="MobiDB-lite"/>
    </source>
</evidence>
<dbReference type="OrthoDB" id="5785328at2"/>
<accession>A0A7Z0VJ92</accession>
<organism evidence="2 3">
    <name type="scientific">Candidatus Thiodiazotropha endolucinida</name>
    <dbReference type="NCBI Taxonomy" id="1655433"/>
    <lineage>
        <taxon>Bacteria</taxon>
        <taxon>Pseudomonadati</taxon>
        <taxon>Pseudomonadota</taxon>
        <taxon>Gammaproteobacteria</taxon>
        <taxon>Chromatiales</taxon>
        <taxon>Sedimenticolaceae</taxon>
        <taxon>Candidatus Thiodiazotropha</taxon>
    </lineage>
</organism>
<dbReference type="Proteomes" id="UP000094769">
    <property type="component" value="Unassembled WGS sequence"/>
</dbReference>
<proteinExistence type="predicted"/>
<dbReference type="EMBL" id="MARB01000024">
    <property type="protein sequence ID" value="ODJ86286.1"/>
    <property type="molecule type" value="Genomic_DNA"/>
</dbReference>
<dbReference type="RefSeq" id="WP_083220856.1">
    <property type="nucleotide sequence ID" value="NZ_MARB01000024.1"/>
</dbReference>
<evidence type="ECO:0000313" key="3">
    <source>
        <dbReference type="Proteomes" id="UP000094769"/>
    </source>
</evidence>
<reference evidence="2 3" key="1">
    <citation type="submission" date="2016-06" db="EMBL/GenBank/DDBJ databases">
        <title>Genome sequence of endosymbiont of Candidatus Endolucinida thiodiazotropha.</title>
        <authorList>
            <person name="Poehlein A."/>
            <person name="Koenig S."/>
            <person name="Heiden S.E."/>
            <person name="Thuermer A."/>
            <person name="Voget S."/>
            <person name="Daniel R."/>
            <person name="Markert S."/>
            <person name="Gros O."/>
            <person name="Schweder T."/>
        </authorList>
    </citation>
    <scope>NUCLEOTIDE SEQUENCE [LARGE SCALE GENOMIC DNA]</scope>
    <source>
        <strain evidence="2 3">COS</strain>
    </source>
</reference>
<evidence type="ECO:0000313" key="2">
    <source>
        <dbReference type="EMBL" id="ODJ86286.1"/>
    </source>
</evidence>
<comment type="caution">
    <text evidence="2">The sequence shown here is derived from an EMBL/GenBank/DDBJ whole genome shotgun (WGS) entry which is preliminary data.</text>
</comment>
<gene>
    <name evidence="2" type="ORF">CODIS_34810</name>
</gene>
<name>A0A7Z0VJ92_9GAMM</name>
<feature type="compositionally biased region" description="Basic and acidic residues" evidence="1">
    <location>
        <begin position="44"/>
        <end position="61"/>
    </location>
</feature>